<evidence type="ECO:0000313" key="2">
    <source>
        <dbReference type="EMBL" id="AXI81085.1"/>
    </source>
</evidence>
<dbReference type="Pfam" id="PF08044">
    <property type="entry name" value="DUF1707"/>
    <property type="match status" value="1"/>
</dbReference>
<dbReference type="InterPro" id="IPR012551">
    <property type="entry name" value="DUF1707_SHOCT-like"/>
</dbReference>
<reference evidence="3" key="1">
    <citation type="submission" date="2018-07" db="EMBL/GenBank/DDBJ databases">
        <title>Streptacidiphilus bronchialis DSM 106435 chromosome.</title>
        <authorList>
            <person name="Batra D."/>
            <person name="Gulvik C.A."/>
        </authorList>
    </citation>
    <scope>NUCLEOTIDE SEQUENCE [LARGE SCALE GENOMIC DNA]</scope>
    <source>
        <strain evidence="3">DSM 106435</strain>
    </source>
</reference>
<organism evidence="2 3">
    <name type="scientific">Peterkaempfera bronchialis</name>
    <dbReference type="NCBI Taxonomy" id="2126346"/>
    <lineage>
        <taxon>Bacteria</taxon>
        <taxon>Bacillati</taxon>
        <taxon>Actinomycetota</taxon>
        <taxon>Actinomycetes</taxon>
        <taxon>Kitasatosporales</taxon>
        <taxon>Streptomycetaceae</taxon>
        <taxon>Peterkaempfera</taxon>
    </lineage>
</organism>
<dbReference type="PANTHER" id="PTHR40763:SF4">
    <property type="entry name" value="DUF1707 DOMAIN-CONTAINING PROTEIN"/>
    <property type="match status" value="1"/>
</dbReference>
<dbReference type="OrthoDB" id="4772576at2"/>
<evidence type="ECO:0000313" key="3">
    <source>
        <dbReference type="Proteomes" id="UP000249340"/>
    </source>
</evidence>
<accession>A0A345T530</accession>
<protein>
    <submittedName>
        <fullName evidence="2">DUF1707 and DUF2154 domain-containing protein</fullName>
    </submittedName>
</protein>
<dbReference type="EMBL" id="CP031264">
    <property type="protein sequence ID" value="AXI81085.1"/>
    <property type="molecule type" value="Genomic_DNA"/>
</dbReference>
<dbReference type="AlphaFoldDB" id="A0A345T530"/>
<keyword evidence="3" id="KW-1185">Reference proteome</keyword>
<proteinExistence type="predicted"/>
<dbReference type="KEGG" id="stri:C7M71_001860"/>
<feature type="domain" description="DUF1707" evidence="1">
    <location>
        <begin position="1"/>
        <end position="53"/>
    </location>
</feature>
<sequence>MRAADEDRDRTAAVLAEALAHGRLAPEEHAERLEAAYAARTLAELAPLTRDLPAVDQPGAGGPSDGTAARPWTAAEPVVAVLSKLRRGGQWPVPPRSAFRARFGAVVLDLRHAVFTRQEVVIEASSFCGKVELVVPDGARVYDTGTVLLGKRSTPVGGSPAAADGPVIRITGRSVLGHIRVVSEYDAHHWLG</sequence>
<dbReference type="Proteomes" id="UP000249340">
    <property type="component" value="Chromosome"/>
</dbReference>
<dbReference type="PANTHER" id="PTHR40763">
    <property type="entry name" value="MEMBRANE PROTEIN-RELATED"/>
    <property type="match status" value="1"/>
</dbReference>
<evidence type="ECO:0000259" key="1">
    <source>
        <dbReference type="Pfam" id="PF08044"/>
    </source>
</evidence>
<name>A0A345T530_9ACTN</name>
<gene>
    <name evidence="2" type="ORF">C7M71_001860</name>
</gene>